<dbReference type="InterPro" id="IPR001048">
    <property type="entry name" value="Asp/Glu/Uridylate_kinase"/>
</dbReference>
<dbReference type="AlphaFoldDB" id="A0A8G1A1M5"/>
<evidence type="ECO:0000313" key="3">
    <source>
        <dbReference type="Proteomes" id="UP000826709"/>
    </source>
</evidence>
<evidence type="ECO:0000313" key="2">
    <source>
        <dbReference type="EMBL" id="QYZ79415.1"/>
    </source>
</evidence>
<dbReference type="EMBL" id="CP037968">
    <property type="protein sequence ID" value="QYZ79415.1"/>
    <property type="molecule type" value="Genomic_DNA"/>
</dbReference>
<keyword evidence="2" id="KW-0418">Kinase</keyword>
<name>A0A8G1A1M5_9EURY</name>
<dbReference type="InterPro" id="IPR036393">
    <property type="entry name" value="AceGlu_kinase-like_sf"/>
</dbReference>
<organism evidence="2 3">
    <name type="scientific">Methanofollis formosanus</name>
    <dbReference type="NCBI Taxonomy" id="299308"/>
    <lineage>
        <taxon>Archaea</taxon>
        <taxon>Methanobacteriati</taxon>
        <taxon>Methanobacteriota</taxon>
        <taxon>Stenosarchaea group</taxon>
        <taxon>Methanomicrobia</taxon>
        <taxon>Methanomicrobiales</taxon>
        <taxon>Methanomicrobiaceae</taxon>
        <taxon>Methanofollis</taxon>
    </lineage>
</organism>
<reference evidence="2" key="2">
    <citation type="submission" date="2019-03" db="EMBL/GenBank/DDBJ databases">
        <authorList>
            <person name="Chen S.-C."/>
            <person name="Wu S.-Y."/>
            <person name="Lai M.-C."/>
        </authorList>
    </citation>
    <scope>NUCLEOTIDE SEQUENCE</scope>
    <source>
        <strain evidence="2">ML15</strain>
    </source>
</reference>
<gene>
    <name evidence="2" type="ORF">E2N92_08210</name>
</gene>
<dbReference type="SUPFAM" id="SSF53633">
    <property type="entry name" value="Carbamate kinase-like"/>
    <property type="match status" value="1"/>
</dbReference>
<feature type="domain" description="Aspartate/glutamate/uridylate kinase" evidence="1">
    <location>
        <begin position="5"/>
        <end position="140"/>
    </location>
</feature>
<sequence length="196" mass="21051">MEPPVVVKMGGSLMDRAGQVVAEILAAGRPALLVPGGGDFADAVRALDPPATPAHWMAVSAMEMYGWYLSSFGLHPTGFLAVPDRPSVLLPYTLLRARDPLPHSWEVTSDTIAAWVAGELGLPLVLVKSVDGLRKNGTVLSEVSEPYLCEEVDPFLLPYLFEHHIGATIVNGRVPGRLAALLRGERVVCTRVHPSI</sequence>
<keyword evidence="2" id="KW-0808">Transferase</keyword>
<dbReference type="RefSeq" id="WP_220680722.1">
    <property type="nucleotide sequence ID" value="NZ_CP037968.1"/>
</dbReference>
<dbReference type="OrthoDB" id="50461at2157"/>
<accession>A0A8G1A1M5</accession>
<keyword evidence="3" id="KW-1185">Reference proteome</keyword>
<dbReference type="Gene3D" id="3.40.1160.10">
    <property type="entry name" value="Acetylglutamate kinase-like"/>
    <property type="match status" value="1"/>
</dbReference>
<dbReference type="GO" id="GO:0016301">
    <property type="term" value="F:kinase activity"/>
    <property type="evidence" value="ECO:0007669"/>
    <property type="project" value="UniProtKB-KW"/>
</dbReference>
<reference evidence="2" key="1">
    <citation type="journal article" date="2005" name="Int. J. Syst. Evol. Microbiol.">
        <title>Methanofollis formosanus sp. nov., isolated from a fish pond.</title>
        <authorList>
            <person name="Wu S.Y."/>
            <person name="Chen S.C."/>
            <person name="Lai M.C."/>
        </authorList>
    </citation>
    <scope>NUCLEOTIDE SEQUENCE</scope>
    <source>
        <strain evidence="2">ML15</strain>
    </source>
</reference>
<protein>
    <submittedName>
        <fullName evidence="2">Uridylate kinase</fullName>
    </submittedName>
</protein>
<dbReference type="KEGG" id="mfk:E2N92_08210"/>
<dbReference type="Pfam" id="PF00696">
    <property type="entry name" value="AA_kinase"/>
    <property type="match status" value="1"/>
</dbReference>
<evidence type="ECO:0000259" key="1">
    <source>
        <dbReference type="Pfam" id="PF00696"/>
    </source>
</evidence>
<dbReference type="Proteomes" id="UP000826709">
    <property type="component" value="Chromosome"/>
</dbReference>
<proteinExistence type="predicted"/>